<reference evidence="8" key="1">
    <citation type="submission" date="2019-02" db="EMBL/GenBank/DDBJ databases">
        <title>Draft genome sequence of Enterococcus sp. Gos25-1.</title>
        <authorList>
            <person name="Tanaka N."/>
            <person name="Shiwa Y."/>
            <person name="Fujita N."/>
        </authorList>
    </citation>
    <scope>NUCLEOTIDE SEQUENCE [LARGE SCALE GENOMIC DNA]</scope>
    <source>
        <strain evidence="8">Gos25-1</strain>
    </source>
</reference>
<accession>A0A4P5P9J4</accession>
<feature type="transmembrane region" description="Helical" evidence="6">
    <location>
        <begin position="130"/>
        <end position="152"/>
    </location>
</feature>
<keyword evidence="8" id="KW-1185">Reference proteome</keyword>
<protein>
    <submittedName>
        <fullName evidence="7">NRAMP family Mn2+/Fe2+ transporter</fullName>
    </submittedName>
</protein>
<feature type="transmembrane region" description="Helical" evidence="6">
    <location>
        <begin position="60"/>
        <end position="79"/>
    </location>
</feature>
<gene>
    <name evidence="7" type="ORF">NRIC_05290</name>
</gene>
<evidence type="ECO:0000256" key="2">
    <source>
        <dbReference type="ARBA" id="ARBA00022448"/>
    </source>
</evidence>
<evidence type="ECO:0000256" key="1">
    <source>
        <dbReference type="ARBA" id="ARBA00004141"/>
    </source>
</evidence>
<dbReference type="PANTHER" id="PTHR11706">
    <property type="entry name" value="SOLUTE CARRIER PROTEIN FAMILY 11 MEMBER"/>
    <property type="match status" value="1"/>
</dbReference>
<comment type="subcellular location">
    <subcellularLocation>
        <location evidence="1">Membrane</location>
        <topology evidence="1">Multi-pass membrane protein</topology>
    </subcellularLocation>
</comment>
<comment type="caution">
    <text evidence="7">The sequence shown here is derived from an EMBL/GenBank/DDBJ whole genome shotgun (WGS) entry which is preliminary data.</text>
</comment>
<dbReference type="RefSeq" id="WP_146621142.1">
    <property type="nucleotide sequence ID" value="NZ_BJCC01000005.1"/>
</dbReference>
<feature type="transmembrane region" description="Helical" evidence="6">
    <location>
        <begin position="203"/>
        <end position="226"/>
    </location>
</feature>
<dbReference type="NCBIfam" id="NF037982">
    <property type="entry name" value="Nramp_1"/>
    <property type="match status" value="1"/>
</dbReference>
<dbReference type="GO" id="GO:0005384">
    <property type="term" value="F:manganese ion transmembrane transporter activity"/>
    <property type="evidence" value="ECO:0007669"/>
    <property type="project" value="TreeGrafter"/>
</dbReference>
<evidence type="ECO:0000256" key="6">
    <source>
        <dbReference type="SAM" id="Phobius"/>
    </source>
</evidence>
<evidence type="ECO:0000256" key="4">
    <source>
        <dbReference type="ARBA" id="ARBA00022989"/>
    </source>
</evidence>
<keyword evidence="5 6" id="KW-0472">Membrane</keyword>
<dbReference type="AlphaFoldDB" id="A0A4P5P9J4"/>
<dbReference type="Gene3D" id="1.20.1740.10">
    <property type="entry name" value="Amino acid/polyamine transporter I"/>
    <property type="match status" value="1"/>
</dbReference>
<keyword evidence="2" id="KW-0813">Transport</keyword>
<dbReference type="PANTHER" id="PTHR11706:SF33">
    <property type="entry name" value="NATURAL RESISTANCE-ASSOCIATED MACROPHAGE PROTEIN 2"/>
    <property type="match status" value="1"/>
</dbReference>
<sequence length="430" mass="46044">MEENNNMVCSDAFDPTKVKKLSFLELLKKIGPGIVLTGVVIGPGAITTASMIGASYGYSLLWLMIPIAFMGITFMLTTYRIGMLTGMPIIHAINHYYGRFAAAFVGVATFLACMFFTLGNISGTGTGMNLIFGINWKLGAIIMICILIYAYFSKGVYSKIEKGILLCIFGMILAFYITLIGTGGPDGGQVMYSVTHWQVPEGALPVVLAFISTNASLTTGIYGTYLGLEKKWKKEDLFNGVMVADSIAHILGVILISGAIILVGAIVLNPTGQSITAPAQLAEMLQPIMGKAAKYIMGIALLGAGFSSLLGNTQRGVVLLNAGLDKDTSLESKGVRWGSMIVILIAAAINFSFNGSPVQLIYIANVATSVATPVAGLFITLMIWKKDVNKGFKEPRLLQICMTISYLFVLFMTGSALMKSIPQLIESIIN</sequence>
<dbReference type="EMBL" id="BJCC01000005">
    <property type="protein sequence ID" value="GCF92638.1"/>
    <property type="molecule type" value="Genomic_DNA"/>
</dbReference>
<feature type="transmembrane region" description="Helical" evidence="6">
    <location>
        <begin position="30"/>
        <end position="54"/>
    </location>
</feature>
<dbReference type="GO" id="GO:0034755">
    <property type="term" value="P:iron ion transmembrane transport"/>
    <property type="evidence" value="ECO:0007669"/>
    <property type="project" value="TreeGrafter"/>
</dbReference>
<name>A0A4P5P9J4_9ENTE</name>
<evidence type="ECO:0000313" key="8">
    <source>
        <dbReference type="Proteomes" id="UP000290567"/>
    </source>
</evidence>
<proteinExistence type="predicted"/>
<dbReference type="Pfam" id="PF01566">
    <property type="entry name" value="Nramp"/>
    <property type="match status" value="1"/>
</dbReference>
<dbReference type="GO" id="GO:0005886">
    <property type="term" value="C:plasma membrane"/>
    <property type="evidence" value="ECO:0007669"/>
    <property type="project" value="TreeGrafter"/>
</dbReference>
<keyword evidence="4 6" id="KW-1133">Transmembrane helix</keyword>
<feature type="transmembrane region" description="Helical" evidence="6">
    <location>
        <begin position="100"/>
        <end position="118"/>
    </location>
</feature>
<feature type="transmembrane region" description="Helical" evidence="6">
    <location>
        <begin position="396"/>
        <end position="418"/>
    </location>
</feature>
<dbReference type="Proteomes" id="UP000290567">
    <property type="component" value="Unassembled WGS sequence"/>
</dbReference>
<feature type="transmembrane region" description="Helical" evidence="6">
    <location>
        <begin position="359"/>
        <end position="384"/>
    </location>
</feature>
<dbReference type="OrthoDB" id="141480at2"/>
<feature type="transmembrane region" description="Helical" evidence="6">
    <location>
        <begin position="164"/>
        <end position="183"/>
    </location>
</feature>
<feature type="transmembrane region" description="Helical" evidence="6">
    <location>
        <begin position="334"/>
        <end position="353"/>
    </location>
</feature>
<evidence type="ECO:0000256" key="5">
    <source>
        <dbReference type="ARBA" id="ARBA00023136"/>
    </source>
</evidence>
<dbReference type="InterPro" id="IPR001046">
    <property type="entry name" value="NRAMP_fam"/>
</dbReference>
<keyword evidence="3 6" id="KW-0812">Transmembrane</keyword>
<dbReference type="GO" id="GO:0015086">
    <property type="term" value="F:cadmium ion transmembrane transporter activity"/>
    <property type="evidence" value="ECO:0007669"/>
    <property type="project" value="TreeGrafter"/>
</dbReference>
<organism evidence="7 8">
    <name type="scientific">Enterococcus florum</name>
    <dbReference type="NCBI Taxonomy" id="2480627"/>
    <lineage>
        <taxon>Bacteria</taxon>
        <taxon>Bacillati</taxon>
        <taxon>Bacillota</taxon>
        <taxon>Bacilli</taxon>
        <taxon>Lactobacillales</taxon>
        <taxon>Enterococcaceae</taxon>
        <taxon>Enterococcus</taxon>
    </lineage>
</organism>
<evidence type="ECO:0000313" key="7">
    <source>
        <dbReference type="EMBL" id="GCF92638.1"/>
    </source>
</evidence>
<feature type="transmembrane region" description="Helical" evidence="6">
    <location>
        <begin position="292"/>
        <end position="313"/>
    </location>
</feature>
<evidence type="ECO:0000256" key="3">
    <source>
        <dbReference type="ARBA" id="ARBA00022692"/>
    </source>
</evidence>
<feature type="transmembrane region" description="Helical" evidence="6">
    <location>
        <begin position="247"/>
        <end position="268"/>
    </location>
</feature>